<gene>
    <name evidence="2" type="ORF">DSM5745_07793</name>
</gene>
<evidence type="ECO:0000256" key="1">
    <source>
        <dbReference type="SAM" id="MobiDB-lite"/>
    </source>
</evidence>
<comment type="caution">
    <text evidence="2">The sequence shown here is derived from an EMBL/GenBank/DDBJ whole genome shotgun (WGS) entry which is preliminary data.</text>
</comment>
<dbReference type="OrthoDB" id="506431at2759"/>
<name>A0A3D8RFH6_9EURO</name>
<organism evidence="2 3">
    <name type="scientific">Aspergillus mulundensis</name>
    <dbReference type="NCBI Taxonomy" id="1810919"/>
    <lineage>
        <taxon>Eukaryota</taxon>
        <taxon>Fungi</taxon>
        <taxon>Dikarya</taxon>
        <taxon>Ascomycota</taxon>
        <taxon>Pezizomycotina</taxon>
        <taxon>Eurotiomycetes</taxon>
        <taxon>Eurotiomycetidae</taxon>
        <taxon>Eurotiales</taxon>
        <taxon>Aspergillaceae</taxon>
        <taxon>Aspergillus</taxon>
        <taxon>Aspergillus subgen. Nidulantes</taxon>
    </lineage>
</organism>
<dbReference type="RefSeq" id="XP_026601841.1">
    <property type="nucleotide sequence ID" value="XM_026749809.1"/>
</dbReference>
<dbReference type="Proteomes" id="UP000256690">
    <property type="component" value="Unassembled WGS sequence"/>
</dbReference>
<keyword evidence="3" id="KW-1185">Reference proteome</keyword>
<protein>
    <submittedName>
        <fullName evidence="2">Uncharacterized protein</fullName>
    </submittedName>
</protein>
<accession>A0A3D8RFH6</accession>
<reference evidence="2 3" key="1">
    <citation type="journal article" date="2018" name="IMA Fungus">
        <title>IMA Genome-F 9: Draft genome sequence of Annulohypoxylon stygium, Aspergillus mulundensis, Berkeleyomyces basicola (syn. Thielaviopsis basicola), Ceratocystis smalleyi, two Cercospora beticola strains, Coleophoma cylindrospora, Fusarium fracticaudum, Phialophora cf. hyalina, and Morchella septimelata.</title>
        <authorList>
            <person name="Wingfield B.D."/>
            <person name="Bills G.F."/>
            <person name="Dong Y."/>
            <person name="Huang W."/>
            <person name="Nel W.J."/>
            <person name="Swalarsk-Parry B.S."/>
            <person name="Vaghefi N."/>
            <person name="Wilken P.M."/>
            <person name="An Z."/>
            <person name="de Beer Z.W."/>
            <person name="De Vos L."/>
            <person name="Chen L."/>
            <person name="Duong T.A."/>
            <person name="Gao Y."/>
            <person name="Hammerbacher A."/>
            <person name="Kikkert J.R."/>
            <person name="Li Y."/>
            <person name="Li H."/>
            <person name="Li K."/>
            <person name="Li Q."/>
            <person name="Liu X."/>
            <person name="Ma X."/>
            <person name="Naidoo K."/>
            <person name="Pethybridge S.J."/>
            <person name="Sun J."/>
            <person name="Steenkamp E.T."/>
            <person name="van der Nest M.A."/>
            <person name="van Wyk S."/>
            <person name="Wingfield M.J."/>
            <person name="Xiong C."/>
            <person name="Yue Q."/>
            <person name="Zhang X."/>
        </authorList>
    </citation>
    <scope>NUCLEOTIDE SEQUENCE [LARGE SCALE GENOMIC DNA]</scope>
    <source>
        <strain evidence="2 3">DSM 5745</strain>
    </source>
</reference>
<evidence type="ECO:0000313" key="2">
    <source>
        <dbReference type="EMBL" id="RDW72621.1"/>
    </source>
</evidence>
<dbReference type="EMBL" id="PVWQ01000009">
    <property type="protein sequence ID" value="RDW72621.1"/>
    <property type="molecule type" value="Genomic_DNA"/>
</dbReference>
<feature type="region of interest" description="Disordered" evidence="1">
    <location>
        <begin position="133"/>
        <end position="173"/>
    </location>
</feature>
<dbReference type="GeneID" id="38118163"/>
<sequence length="173" mass="19607">MIAARQVVRPRMRFGIAQCSPVSRLIPLASRTVSTVSYQPTPKRRPWLRRLIYFGVFSWLGAQAVKYGIFHMDEEQQIAQLEVVQDPGFVESEVYGNFTEEELEQRLTSGLLSGSGKLRQICARHGWSASERPWTDPFQQVPARSAQSRKADPPLLTDRFHRKSSPFATGCGQ</sequence>
<evidence type="ECO:0000313" key="3">
    <source>
        <dbReference type="Proteomes" id="UP000256690"/>
    </source>
</evidence>
<dbReference type="AlphaFoldDB" id="A0A3D8RFH6"/>
<proteinExistence type="predicted"/>